<protein>
    <submittedName>
        <fullName evidence="1">Uncharacterized protein</fullName>
    </submittedName>
</protein>
<evidence type="ECO:0000313" key="2">
    <source>
        <dbReference type="Proteomes" id="UP000182853"/>
    </source>
</evidence>
<accession>A0A1J5TGW4</accession>
<gene>
    <name evidence="1" type="ORF">BEU05_00815</name>
</gene>
<reference evidence="1 2" key="1">
    <citation type="submission" date="2016-08" db="EMBL/GenBank/DDBJ databases">
        <title>New Insights into Marine Group III Euryarchaeota, from dark to light.</title>
        <authorList>
            <person name="Haro-Moreno J.M."/>
            <person name="Rodriguez-Valera F."/>
            <person name="Lopez-Garcia P."/>
            <person name="Moreira D."/>
            <person name="Martin-Cuadrado A.B."/>
        </authorList>
    </citation>
    <scope>NUCLEOTIDE SEQUENCE [LARGE SCALE GENOMIC DNA]</scope>
    <source>
        <strain evidence="1">CG-Bathy2</strain>
    </source>
</reference>
<comment type="caution">
    <text evidence="1">The sequence shown here is derived from an EMBL/GenBank/DDBJ whole genome shotgun (WGS) entry which is preliminary data.</text>
</comment>
<dbReference type="Proteomes" id="UP000182853">
    <property type="component" value="Unassembled WGS sequence"/>
</dbReference>
<organism evidence="1 2">
    <name type="scientific">Marine Group III euryarchaeote CG-Bathy2</name>
    <dbReference type="NCBI Taxonomy" id="1889002"/>
    <lineage>
        <taxon>Archaea</taxon>
        <taxon>Methanobacteriati</taxon>
        <taxon>Thermoplasmatota</taxon>
        <taxon>Thermoplasmata</taxon>
        <taxon>Candidatus Thermoprofundales</taxon>
    </lineage>
</organism>
<name>A0A1J5TGW4_9ARCH</name>
<sequence length="113" mass="12416">MSHYLYVTYSLNALDENPVFHTVRVSADPVQIGSICLNSGDCRDGNRNLLDFNDLHIDREGRVYVAFADGCTGECATMEDPQPGDSRSRLGSVYYLGSGPSLYEEVGDLVEFG</sequence>
<evidence type="ECO:0000313" key="1">
    <source>
        <dbReference type="EMBL" id="OIR11270.1"/>
    </source>
</evidence>
<proteinExistence type="predicted"/>
<dbReference type="EMBL" id="MIYT01000011">
    <property type="protein sequence ID" value="OIR11270.1"/>
    <property type="molecule type" value="Genomic_DNA"/>
</dbReference>
<dbReference type="AlphaFoldDB" id="A0A1J5TGW4"/>